<accession>A0A553NFH5</accession>
<dbReference type="GO" id="GO:0008253">
    <property type="term" value="F:5'-nucleotidase activity"/>
    <property type="evidence" value="ECO:0007669"/>
    <property type="project" value="UniProtKB-EC"/>
</dbReference>
<dbReference type="Proteomes" id="UP000318571">
    <property type="component" value="Chromosome 10"/>
</dbReference>
<evidence type="ECO:0000256" key="6">
    <source>
        <dbReference type="ARBA" id="ARBA00022741"/>
    </source>
</evidence>
<dbReference type="SUPFAM" id="SSF56300">
    <property type="entry name" value="Metallo-dependent phosphatases"/>
    <property type="match status" value="1"/>
</dbReference>
<dbReference type="STRING" id="6832.A0A553NFH5"/>
<dbReference type="PANTHER" id="PTHR11575:SF24">
    <property type="entry name" value="5'-NUCLEOTIDASE"/>
    <property type="match status" value="1"/>
</dbReference>
<evidence type="ECO:0000256" key="4">
    <source>
        <dbReference type="ARBA" id="ARBA00022723"/>
    </source>
</evidence>
<evidence type="ECO:0000313" key="12">
    <source>
        <dbReference type="Proteomes" id="UP000318571"/>
    </source>
</evidence>
<dbReference type="GO" id="GO:0000166">
    <property type="term" value="F:nucleotide binding"/>
    <property type="evidence" value="ECO:0007669"/>
    <property type="project" value="UniProtKB-KW"/>
</dbReference>
<evidence type="ECO:0000256" key="1">
    <source>
        <dbReference type="ARBA" id="ARBA00000815"/>
    </source>
</evidence>
<dbReference type="Pfam" id="PF00149">
    <property type="entry name" value="Metallophos"/>
    <property type="match status" value="1"/>
</dbReference>
<dbReference type="GO" id="GO:0005886">
    <property type="term" value="C:plasma membrane"/>
    <property type="evidence" value="ECO:0007669"/>
    <property type="project" value="TreeGrafter"/>
</dbReference>
<keyword evidence="4" id="KW-0479">Metal-binding</keyword>
<comment type="caution">
    <text evidence="11">The sequence shown here is derived from an EMBL/GenBank/DDBJ whole genome shotgun (WGS) entry which is preliminary data.</text>
</comment>
<gene>
    <name evidence="11" type="ORF">TCAL_04631</name>
</gene>
<dbReference type="EMBL" id="VCGU01000458">
    <property type="protein sequence ID" value="TRY64203.1"/>
    <property type="molecule type" value="Genomic_DNA"/>
</dbReference>
<evidence type="ECO:0000256" key="7">
    <source>
        <dbReference type="ARBA" id="ARBA00022801"/>
    </source>
</evidence>
<feature type="chain" id="PRO_5022256681" description="5'-nucleotidase" evidence="8">
    <location>
        <begin position="31"/>
        <end position="609"/>
    </location>
</feature>
<keyword evidence="12" id="KW-1185">Reference proteome</keyword>
<keyword evidence="7 8" id="KW-0378">Hydrolase</keyword>
<name>A0A553NFH5_TIGCA</name>
<feature type="domain" description="Calcineurin-like phosphoesterase" evidence="9">
    <location>
        <begin position="34"/>
        <end position="275"/>
    </location>
</feature>
<dbReference type="Gene3D" id="3.60.21.10">
    <property type="match status" value="1"/>
</dbReference>
<dbReference type="PRINTS" id="PR01607">
    <property type="entry name" value="APYRASEFAMLY"/>
</dbReference>
<dbReference type="Gene3D" id="3.90.780.10">
    <property type="entry name" value="5'-Nucleotidase, C-terminal domain"/>
    <property type="match status" value="1"/>
</dbReference>
<dbReference type="EC" id="3.1.3.5" evidence="3"/>
<comment type="catalytic activity">
    <reaction evidence="1">
        <text>a ribonucleoside 5'-phosphate + H2O = a ribonucleoside + phosphate</text>
        <dbReference type="Rhea" id="RHEA:12484"/>
        <dbReference type="ChEBI" id="CHEBI:15377"/>
        <dbReference type="ChEBI" id="CHEBI:18254"/>
        <dbReference type="ChEBI" id="CHEBI:43474"/>
        <dbReference type="ChEBI" id="CHEBI:58043"/>
        <dbReference type="EC" id="3.1.3.5"/>
    </reaction>
</comment>
<dbReference type="InterPro" id="IPR006179">
    <property type="entry name" value="5_nucleotidase/apyrase"/>
</dbReference>
<dbReference type="SUPFAM" id="SSF55816">
    <property type="entry name" value="5'-nucleotidase (syn. UDP-sugar hydrolase), C-terminal domain"/>
    <property type="match status" value="1"/>
</dbReference>
<keyword evidence="6 8" id="KW-0547">Nucleotide-binding</keyword>
<dbReference type="PANTHER" id="PTHR11575">
    <property type="entry name" value="5'-NUCLEOTIDASE-RELATED"/>
    <property type="match status" value="1"/>
</dbReference>
<evidence type="ECO:0000259" key="10">
    <source>
        <dbReference type="Pfam" id="PF02872"/>
    </source>
</evidence>
<evidence type="ECO:0000313" key="11">
    <source>
        <dbReference type="EMBL" id="TRY64203.1"/>
    </source>
</evidence>
<dbReference type="InterPro" id="IPR029052">
    <property type="entry name" value="Metallo-depent_PP-like"/>
</dbReference>
<dbReference type="OMA" id="AWEYAQV"/>
<evidence type="ECO:0000256" key="3">
    <source>
        <dbReference type="ARBA" id="ARBA00012643"/>
    </source>
</evidence>
<dbReference type="GO" id="GO:0046872">
    <property type="term" value="F:metal ion binding"/>
    <property type="evidence" value="ECO:0007669"/>
    <property type="project" value="UniProtKB-KW"/>
</dbReference>
<dbReference type="Pfam" id="PF02872">
    <property type="entry name" value="5_nucleotid_C"/>
    <property type="match status" value="1"/>
</dbReference>
<evidence type="ECO:0000256" key="5">
    <source>
        <dbReference type="ARBA" id="ARBA00022729"/>
    </source>
</evidence>
<protein>
    <recommendedName>
        <fullName evidence="3">5'-nucleotidase</fullName>
        <ecNumber evidence="3">3.1.3.5</ecNumber>
    </recommendedName>
</protein>
<dbReference type="InterPro" id="IPR004843">
    <property type="entry name" value="Calcineurin-like_PHP"/>
</dbReference>
<evidence type="ECO:0000259" key="9">
    <source>
        <dbReference type="Pfam" id="PF00149"/>
    </source>
</evidence>
<feature type="domain" description="5'-Nucleotidase C-terminal" evidence="10">
    <location>
        <begin position="370"/>
        <end position="540"/>
    </location>
</feature>
<reference evidence="11 12" key="1">
    <citation type="journal article" date="2018" name="Nat. Ecol. Evol.">
        <title>Genomic signatures of mitonuclear coevolution across populations of Tigriopus californicus.</title>
        <authorList>
            <person name="Barreto F.S."/>
            <person name="Watson E.T."/>
            <person name="Lima T.G."/>
            <person name="Willett C.S."/>
            <person name="Edmands S."/>
            <person name="Li W."/>
            <person name="Burton R.S."/>
        </authorList>
    </citation>
    <scope>NUCLEOTIDE SEQUENCE [LARGE SCALE GENOMIC DNA]</scope>
    <source>
        <strain evidence="11 12">San Diego</strain>
    </source>
</reference>
<dbReference type="InterPro" id="IPR036907">
    <property type="entry name" value="5'-Nucleotdase_C_sf"/>
</dbReference>
<organism evidence="11 12">
    <name type="scientific">Tigriopus californicus</name>
    <name type="common">Marine copepod</name>
    <dbReference type="NCBI Taxonomy" id="6832"/>
    <lineage>
        <taxon>Eukaryota</taxon>
        <taxon>Metazoa</taxon>
        <taxon>Ecdysozoa</taxon>
        <taxon>Arthropoda</taxon>
        <taxon>Crustacea</taxon>
        <taxon>Multicrustacea</taxon>
        <taxon>Hexanauplia</taxon>
        <taxon>Copepoda</taxon>
        <taxon>Harpacticoida</taxon>
        <taxon>Harpacticidae</taxon>
        <taxon>Tigriopus</taxon>
    </lineage>
</organism>
<feature type="signal peptide" evidence="8">
    <location>
        <begin position="1"/>
        <end position="30"/>
    </location>
</feature>
<dbReference type="FunFam" id="3.90.780.10:FF:000001">
    <property type="entry name" value="NT5E isoform 3"/>
    <property type="match status" value="1"/>
</dbReference>
<keyword evidence="5 8" id="KW-0732">Signal</keyword>
<dbReference type="GO" id="GO:0006196">
    <property type="term" value="P:AMP catabolic process"/>
    <property type="evidence" value="ECO:0007669"/>
    <property type="project" value="TreeGrafter"/>
</dbReference>
<proteinExistence type="inferred from homology"/>
<dbReference type="CDD" id="cd07409">
    <property type="entry name" value="MPP_CD73_N"/>
    <property type="match status" value="1"/>
</dbReference>
<comment type="similarity">
    <text evidence="2 8">Belongs to the 5'-nucleotidase family.</text>
</comment>
<evidence type="ECO:0000256" key="2">
    <source>
        <dbReference type="ARBA" id="ARBA00006654"/>
    </source>
</evidence>
<evidence type="ECO:0000256" key="8">
    <source>
        <dbReference type="RuleBase" id="RU362119"/>
    </source>
</evidence>
<sequence>MENHFSKVPTTMKFSVIFVLMCQVLTLSSGFELTVLHVNDIHVRIEETNKYSGNCKAEDKEAGHCFGGLARLHTAVKEVKAKEPNTIFLNGGDFYQGNAYYTHFKWRIVAPFANILNFTAMAPGNHEFDDNVNGFVPFLKNTQFPVIAANLDTSLEASLEGNAHFFLKAQNRLGFLWTVTSSILLGLMTPSVVVERGGRKIGIIGYVTTDTPELSNSGQVRFIDEVVAIDQEAKRLKAQGVEILVALGHSGYEKDQEIAKQVPDIDLVVGGHTHSFLYTGPEPSTEKPSGPYPTIVMQDNGRKVPVIQAYAYTKYLGHFKVNFDDEGEVTTWTGSPMLLDNRFAQDEDVLKELVPWKDEVKELELQVFAQTKVVLLARRGEETNLGNLVTDSMVDHYAQNGNTDNDHWTYVPMAFLNSGGLRGSFEIGNISAADILAVLPFENTVDVITLKGRDLKSVFEEMAKRMNPDGTSGNGGFLQVSGIFVTFDLRRQEGDRVIQLKTRCSKCRVPKYQPVDLNQEYNVTTVSYLANGGDGYHIIKDKKLHHITGALDSGVFQNYVARIQPLISSVENRITILTKDTQDYLFSSSSSPFLSSTMVLSICCLIYLF</sequence>
<dbReference type="AlphaFoldDB" id="A0A553NFH5"/>
<dbReference type="InterPro" id="IPR008334">
    <property type="entry name" value="5'-Nucleotdase_C"/>
</dbReference>